<evidence type="ECO:0000256" key="1">
    <source>
        <dbReference type="SAM" id="MobiDB-lite"/>
    </source>
</evidence>
<feature type="compositionally biased region" description="Acidic residues" evidence="1">
    <location>
        <begin position="122"/>
        <end position="131"/>
    </location>
</feature>
<sequence length="179" mass="19903">MFTLTKENVKQYHMDVDGKIHIIVDGWTSSEFYLFLGITIQYVHNGHIEAFILKSTRLLEGHTSEYLAEMLAACLQDYGIAKKSTSLDIRQCIQQPNPLQGPEAALQAAEEEEACVSANGSQDDDVDEWEEDPGHTAAEKANVDAIDKLPQLYKLHIDAAQEDIAKLNSKHCVSDSSIL</sequence>
<evidence type="ECO:0000313" key="2">
    <source>
        <dbReference type="EMBL" id="KIJ33686.1"/>
    </source>
</evidence>
<proteinExistence type="predicted"/>
<dbReference type="HOGENOM" id="CLU_1504364_0_0_1"/>
<dbReference type="Proteomes" id="UP000054279">
    <property type="component" value="Unassembled WGS sequence"/>
</dbReference>
<dbReference type="AlphaFoldDB" id="A0A0C9V8N0"/>
<accession>A0A0C9V8N0</accession>
<dbReference type="OrthoDB" id="2794314at2759"/>
<protein>
    <recommendedName>
        <fullName evidence="4">DUF659 domain-containing protein</fullName>
    </recommendedName>
</protein>
<gene>
    <name evidence="2" type="ORF">M422DRAFT_264305</name>
</gene>
<organism evidence="2 3">
    <name type="scientific">Sphaerobolus stellatus (strain SS14)</name>
    <dbReference type="NCBI Taxonomy" id="990650"/>
    <lineage>
        <taxon>Eukaryota</taxon>
        <taxon>Fungi</taxon>
        <taxon>Dikarya</taxon>
        <taxon>Basidiomycota</taxon>
        <taxon>Agaricomycotina</taxon>
        <taxon>Agaricomycetes</taxon>
        <taxon>Phallomycetidae</taxon>
        <taxon>Geastrales</taxon>
        <taxon>Sphaerobolaceae</taxon>
        <taxon>Sphaerobolus</taxon>
    </lineage>
</organism>
<name>A0A0C9V8N0_SPHS4</name>
<feature type="region of interest" description="Disordered" evidence="1">
    <location>
        <begin position="117"/>
        <end position="140"/>
    </location>
</feature>
<evidence type="ECO:0000313" key="3">
    <source>
        <dbReference type="Proteomes" id="UP000054279"/>
    </source>
</evidence>
<reference evidence="2 3" key="1">
    <citation type="submission" date="2014-06" db="EMBL/GenBank/DDBJ databases">
        <title>Evolutionary Origins and Diversification of the Mycorrhizal Mutualists.</title>
        <authorList>
            <consortium name="DOE Joint Genome Institute"/>
            <consortium name="Mycorrhizal Genomics Consortium"/>
            <person name="Kohler A."/>
            <person name="Kuo A."/>
            <person name="Nagy L.G."/>
            <person name="Floudas D."/>
            <person name="Copeland A."/>
            <person name="Barry K.W."/>
            <person name="Cichocki N."/>
            <person name="Veneault-Fourrey C."/>
            <person name="LaButti K."/>
            <person name="Lindquist E.A."/>
            <person name="Lipzen A."/>
            <person name="Lundell T."/>
            <person name="Morin E."/>
            <person name="Murat C."/>
            <person name="Riley R."/>
            <person name="Ohm R."/>
            <person name="Sun H."/>
            <person name="Tunlid A."/>
            <person name="Henrissat B."/>
            <person name="Grigoriev I.V."/>
            <person name="Hibbett D.S."/>
            <person name="Martin F."/>
        </authorList>
    </citation>
    <scope>NUCLEOTIDE SEQUENCE [LARGE SCALE GENOMIC DNA]</scope>
    <source>
        <strain evidence="2 3">SS14</strain>
    </source>
</reference>
<keyword evidence="3" id="KW-1185">Reference proteome</keyword>
<evidence type="ECO:0008006" key="4">
    <source>
        <dbReference type="Google" id="ProtNLM"/>
    </source>
</evidence>
<dbReference type="EMBL" id="KN837209">
    <property type="protein sequence ID" value="KIJ33686.1"/>
    <property type="molecule type" value="Genomic_DNA"/>
</dbReference>